<sequence length="380" mass="41214">MIVKSCQDTYQYTHDQKQAGFSADVGFDGKPQSFSINGGKTDVDADYAQVIHQTGIKANQSILSVQRQGKFTGGYLITDAGKNQTQFAQGIQTQDIQNHLNHQGDAISVGIGIGADTSHPNGKAKPALQGLGYGIITPAHKTSTTHSAITDQAGLSHINTGNFKQEEVQNQLNEIIINDFNKERVLTELGAQVVITAESGREAPKAVAKFADRQAFKLIQNLDELNNKNIDITSDEYQNTIKEIDKWSEGGIYRVALHTAVAALATGTAQGGLSAGITAYTIPKIDEYLKEQGFDKEIRDITLLALSAGIGATVGSDTASTANNVGQVQWNYLTHRQLQDKISCTSTKKECEDTMIYQKNKMKNCVQPVLINQIVMIAII</sequence>
<dbReference type="Proteomes" id="UP000280228">
    <property type="component" value="Chromosome"/>
</dbReference>
<dbReference type="AlphaFoldDB" id="A0A3A9LQP1"/>
<proteinExistence type="predicted"/>
<dbReference type="RefSeq" id="WP_049148387.1">
    <property type="nucleotide sequence ID" value="NZ_CP034662.1"/>
</dbReference>
<gene>
    <name evidence="1" type="ORF">EJK53_0840</name>
</gene>
<accession>A0A3A9LQP1</accession>
<evidence type="ECO:0000313" key="2">
    <source>
        <dbReference type="Proteomes" id="UP000280228"/>
    </source>
</evidence>
<reference evidence="1 2" key="1">
    <citation type="submission" date="2018-12" db="EMBL/GenBank/DDBJ databases">
        <title>Persistence of Moraxella catarrhalis in Chronic Obstructive Pulmonary Disease and Regulation of the Hag/MID Adhesin.</title>
        <authorList>
            <person name="Murphy T."/>
            <person name="Zhao X."/>
            <person name="Vyas G."/>
            <person name="Aluvathingal J."/>
            <person name="Nadendla S."/>
            <person name="Tallon L."/>
            <person name="Tettelin H."/>
        </authorList>
    </citation>
    <scope>NUCLEOTIDE SEQUENCE [LARGE SCALE GENOMIC DNA]</scope>
    <source>
        <strain evidence="1 2">46P58B1</strain>
    </source>
</reference>
<evidence type="ECO:0008006" key="3">
    <source>
        <dbReference type="Google" id="ProtNLM"/>
    </source>
</evidence>
<evidence type="ECO:0000313" key="1">
    <source>
        <dbReference type="EMBL" id="AZQ92678.1"/>
    </source>
</evidence>
<name>A0A3A9LQP1_MORCA</name>
<dbReference type="EMBL" id="CP034662">
    <property type="protein sequence ID" value="AZQ92678.1"/>
    <property type="molecule type" value="Genomic_DNA"/>
</dbReference>
<organism evidence="1 2">
    <name type="scientific">Moraxella catarrhalis</name>
    <name type="common">Branhamella catarrhalis</name>
    <dbReference type="NCBI Taxonomy" id="480"/>
    <lineage>
        <taxon>Bacteria</taxon>
        <taxon>Pseudomonadati</taxon>
        <taxon>Pseudomonadota</taxon>
        <taxon>Gammaproteobacteria</taxon>
        <taxon>Moraxellales</taxon>
        <taxon>Moraxellaceae</taxon>
        <taxon>Moraxella</taxon>
    </lineage>
</organism>
<protein>
    <recommendedName>
        <fullName evidence="3">Toxin CdiA</fullName>
    </recommendedName>
</protein>